<dbReference type="EMBL" id="JBHRYE010000002">
    <property type="protein sequence ID" value="MFC3670071.1"/>
    <property type="molecule type" value="Genomic_DNA"/>
</dbReference>
<name>A0ABV7UZL4_9SPHN</name>
<dbReference type="Proteomes" id="UP001595683">
    <property type="component" value="Unassembled WGS sequence"/>
</dbReference>
<keyword evidence="2" id="KW-1185">Reference proteome</keyword>
<dbReference type="RefSeq" id="WP_191324561.1">
    <property type="nucleotide sequence ID" value="NZ_BMZP01000009.1"/>
</dbReference>
<evidence type="ECO:0000313" key="2">
    <source>
        <dbReference type="Proteomes" id="UP001595683"/>
    </source>
</evidence>
<accession>A0ABV7UZL4</accession>
<organism evidence="1 2">
    <name type="scientific">Novosphingobium pokkalii</name>
    <dbReference type="NCBI Taxonomy" id="1770194"/>
    <lineage>
        <taxon>Bacteria</taxon>
        <taxon>Pseudomonadati</taxon>
        <taxon>Pseudomonadota</taxon>
        <taxon>Alphaproteobacteria</taxon>
        <taxon>Sphingomonadales</taxon>
        <taxon>Sphingomonadaceae</taxon>
        <taxon>Novosphingobium</taxon>
    </lineage>
</organism>
<evidence type="ECO:0000313" key="1">
    <source>
        <dbReference type="EMBL" id="MFC3670071.1"/>
    </source>
</evidence>
<protein>
    <submittedName>
        <fullName evidence="1">Uncharacterized protein</fullName>
    </submittedName>
</protein>
<comment type="caution">
    <text evidence="1">The sequence shown here is derived from an EMBL/GenBank/DDBJ whole genome shotgun (WGS) entry which is preliminary data.</text>
</comment>
<reference evidence="2" key="1">
    <citation type="journal article" date="2019" name="Int. J. Syst. Evol. Microbiol.">
        <title>The Global Catalogue of Microorganisms (GCM) 10K type strain sequencing project: providing services to taxonomists for standard genome sequencing and annotation.</title>
        <authorList>
            <consortium name="The Broad Institute Genomics Platform"/>
            <consortium name="The Broad Institute Genome Sequencing Center for Infectious Disease"/>
            <person name="Wu L."/>
            <person name="Ma J."/>
        </authorList>
    </citation>
    <scope>NUCLEOTIDE SEQUENCE [LARGE SCALE GENOMIC DNA]</scope>
    <source>
        <strain evidence="2">KCTC 42224</strain>
    </source>
</reference>
<gene>
    <name evidence="1" type="ORF">ACFOOT_01400</name>
</gene>
<proteinExistence type="predicted"/>
<sequence>MIGKTPAEPKPLEISAGFAPKLGKSGRNWKSVVFQLFDSAFAGISYFTEKL</sequence>